<keyword evidence="7" id="KW-1185">Reference proteome</keyword>
<dbReference type="Proteomes" id="UP000604046">
    <property type="component" value="Unassembled WGS sequence"/>
</dbReference>
<organism evidence="6 7">
    <name type="scientific">Symbiodinium natans</name>
    <dbReference type="NCBI Taxonomy" id="878477"/>
    <lineage>
        <taxon>Eukaryota</taxon>
        <taxon>Sar</taxon>
        <taxon>Alveolata</taxon>
        <taxon>Dinophyceae</taxon>
        <taxon>Suessiales</taxon>
        <taxon>Symbiodiniaceae</taxon>
        <taxon>Symbiodinium</taxon>
    </lineage>
</organism>
<evidence type="ECO:0000256" key="3">
    <source>
        <dbReference type="ARBA" id="ARBA00023034"/>
    </source>
</evidence>
<evidence type="ECO:0000259" key="5">
    <source>
        <dbReference type="PROSITE" id="PS51865"/>
    </source>
</evidence>
<feature type="domain" description="PDZ GRASP-type" evidence="5">
    <location>
        <begin position="10"/>
        <end position="99"/>
    </location>
</feature>
<dbReference type="InterPro" id="IPR024958">
    <property type="entry name" value="GRASP_PDZ"/>
</dbReference>
<reference evidence="6" key="1">
    <citation type="submission" date="2021-02" db="EMBL/GenBank/DDBJ databases">
        <authorList>
            <person name="Dougan E. K."/>
            <person name="Rhodes N."/>
            <person name="Thang M."/>
            <person name="Chan C."/>
        </authorList>
    </citation>
    <scope>NUCLEOTIDE SEQUENCE</scope>
</reference>
<keyword evidence="2" id="KW-0677">Repeat</keyword>
<evidence type="ECO:0000313" key="6">
    <source>
        <dbReference type="EMBL" id="CAE7294696.1"/>
    </source>
</evidence>
<dbReference type="OrthoDB" id="3318at2759"/>
<gene>
    <name evidence="6" type="primary">GORASP2</name>
    <name evidence="6" type="ORF">SNAT2548_LOCUS15521</name>
</gene>
<keyword evidence="4" id="KW-0472">Membrane</keyword>
<evidence type="ECO:0000256" key="2">
    <source>
        <dbReference type="ARBA" id="ARBA00022737"/>
    </source>
</evidence>
<dbReference type="AlphaFoldDB" id="A0A812MZT8"/>
<comment type="caution">
    <text evidence="6">The sequence shown here is derived from an EMBL/GenBank/DDBJ whole genome shotgun (WGS) entry which is preliminary data.</text>
</comment>
<comment type="subcellular location">
    <subcellularLocation>
        <location evidence="1">Golgi apparatus membrane</location>
    </subcellularLocation>
</comment>
<dbReference type="SUPFAM" id="SSF50156">
    <property type="entry name" value="PDZ domain-like"/>
    <property type="match status" value="2"/>
</dbReference>
<evidence type="ECO:0000256" key="1">
    <source>
        <dbReference type="ARBA" id="ARBA00004394"/>
    </source>
</evidence>
<dbReference type="Gene3D" id="2.30.42.10">
    <property type="match status" value="1"/>
</dbReference>
<evidence type="ECO:0000313" key="7">
    <source>
        <dbReference type="Proteomes" id="UP000604046"/>
    </source>
</evidence>
<dbReference type="GO" id="GO:0007030">
    <property type="term" value="P:Golgi organization"/>
    <property type="evidence" value="ECO:0007669"/>
    <property type="project" value="TreeGrafter"/>
</dbReference>
<keyword evidence="3" id="KW-0333">Golgi apparatus</keyword>
<evidence type="ECO:0000256" key="4">
    <source>
        <dbReference type="ARBA" id="ARBA00023136"/>
    </source>
</evidence>
<dbReference type="EMBL" id="CAJNDS010002001">
    <property type="protein sequence ID" value="CAE7294696.1"/>
    <property type="molecule type" value="Genomic_DNA"/>
</dbReference>
<dbReference type="InterPro" id="IPR007583">
    <property type="entry name" value="GRASP55_65"/>
</dbReference>
<dbReference type="PANTHER" id="PTHR12893">
    <property type="entry name" value="GOLGI REASSEMBLY STACKING PROTEIN GRASP"/>
    <property type="match status" value="1"/>
</dbReference>
<dbReference type="PANTHER" id="PTHR12893:SF0">
    <property type="entry name" value="GRASP65"/>
    <property type="match status" value="1"/>
</dbReference>
<accession>A0A812MZT8</accession>
<sequence>MGGGQSIEVGGFRIFKVNPGSPAAEAGLEVFFDFILEIDGVLMDADQATFAKAIQESENQRTKLVVHNIRTHTARDVYVTPRRWGGAGLLGAVVRYDTLESAEGQGMRVLTVFPDSPAEAAGLVPNKDLSLHLVCADTASERSNVEAAGLPPRNDRGDVQRYGCFAAI</sequence>
<name>A0A812MZT8_9DINO</name>
<dbReference type="GO" id="GO:0000139">
    <property type="term" value="C:Golgi membrane"/>
    <property type="evidence" value="ECO:0007669"/>
    <property type="project" value="UniProtKB-SubCell"/>
</dbReference>
<dbReference type="Pfam" id="PF04495">
    <property type="entry name" value="GRASP55_65"/>
    <property type="match status" value="1"/>
</dbReference>
<proteinExistence type="predicted"/>
<protein>
    <submittedName>
        <fullName evidence="6">GORASP2 protein</fullName>
    </submittedName>
</protein>
<dbReference type="PROSITE" id="PS51865">
    <property type="entry name" value="PDZ_GRASP"/>
    <property type="match status" value="1"/>
</dbReference>
<dbReference type="InterPro" id="IPR036034">
    <property type="entry name" value="PDZ_sf"/>
</dbReference>